<dbReference type="EC" id="2.-.-.-" evidence="12"/>
<dbReference type="PROSITE" id="PS52029">
    <property type="entry name" value="LD_TPASE"/>
    <property type="match status" value="1"/>
</dbReference>
<keyword evidence="10" id="KW-0732">Signal</keyword>
<organism evidence="12 13">
    <name type="scientific">Jannaschia aquimarina</name>
    <dbReference type="NCBI Taxonomy" id="935700"/>
    <lineage>
        <taxon>Bacteria</taxon>
        <taxon>Pseudomonadati</taxon>
        <taxon>Pseudomonadota</taxon>
        <taxon>Alphaproteobacteria</taxon>
        <taxon>Rhodobacterales</taxon>
        <taxon>Roseobacteraceae</taxon>
        <taxon>Jannaschia</taxon>
    </lineage>
</organism>
<keyword evidence="13" id="KW-1185">Reference proteome</keyword>
<dbReference type="UniPathway" id="UPA00219"/>
<gene>
    <name evidence="12" type="primary">erfK_2</name>
    <name evidence="12" type="ORF">jaqu_23710</name>
</gene>
<dbReference type="Gene3D" id="2.40.440.10">
    <property type="entry name" value="L,D-transpeptidase catalytic domain-like"/>
    <property type="match status" value="1"/>
</dbReference>
<dbReference type="InterPro" id="IPR050979">
    <property type="entry name" value="LD-transpeptidase"/>
</dbReference>
<dbReference type="PATRIC" id="fig|935700.4.peg.2441"/>
<evidence type="ECO:0000313" key="12">
    <source>
        <dbReference type="EMBL" id="KIT16099.1"/>
    </source>
</evidence>
<keyword evidence="3" id="KW-0328">Glycosyltransferase</keyword>
<keyword evidence="5" id="KW-0378">Hydrolase</keyword>
<dbReference type="RefSeq" id="WP_043919142.1">
    <property type="nucleotide sequence ID" value="NZ_FZPF01000004.1"/>
</dbReference>
<dbReference type="GO" id="GO:0005576">
    <property type="term" value="C:extracellular region"/>
    <property type="evidence" value="ECO:0007669"/>
    <property type="project" value="TreeGrafter"/>
</dbReference>
<comment type="caution">
    <text evidence="12">The sequence shown here is derived from an EMBL/GenBank/DDBJ whole genome shotgun (WGS) entry which is preliminary data.</text>
</comment>
<feature type="chain" id="PRO_5002229919" evidence="10">
    <location>
        <begin position="23"/>
        <end position="191"/>
    </location>
</feature>
<evidence type="ECO:0000256" key="3">
    <source>
        <dbReference type="ARBA" id="ARBA00022676"/>
    </source>
</evidence>
<sequence>MFTRRRFALTALAAVAAPAVHAAPTSVPRYQVPRSMLPRIVDTPAGLAPNHIHVVPSEFALYLAGTNGRAVRYTVGVAKPHLYHPGTYTIRAKKEFPSWMPTRGMIQREPHLYRKYEGVGIPGGLDNPLGARALYLFKGNRDTFLRIHGTHYPHTVGNAVSNGCARLVNDQMVDLYDRTPLYMPVTLHRWA</sequence>
<dbReference type="GO" id="GO:0008360">
    <property type="term" value="P:regulation of cell shape"/>
    <property type="evidence" value="ECO:0007669"/>
    <property type="project" value="UniProtKB-UniRule"/>
</dbReference>
<evidence type="ECO:0000256" key="10">
    <source>
        <dbReference type="SAM" id="SignalP"/>
    </source>
</evidence>
<reference evidence="12 13" key="1">
    <citation type="submission" date="2015-02" db="EMBL/GenBank/DDBJ databases">
        <title>Genome Sequence of Jannaschia aquimarina DSM28248, a member of the Roseobacter clade.</title>
        <authorList>
            <person name="Voget S."/>
            <person name="Daniel R."/>
        </authorList>
    </citation>
    <scope>NUCLEOTIDE SEQUENCE [LARGE SCALE GENOMIC DNA]</scope>
    <source>
        <strain evidence="12 13">GSW-M26</strain>
    </source>
</reference>
<evidence type="ECO:0000256" key="4">
    <source>
        <dbReference type="ARBA" id="ARBA00022679"/>
    </source>
</evidence>
<comment type="similarity">
    <text evidence="2">Belongs to the YkuD family.</text>
</comment>
<evidence type="ECO:0000256" key="2">
    <source>
        <dbReference type="ARBA" id="ARBA00005992"/>
    </source>
</evidence>
<dbReference type="Proteomes" id="UP000032232">
    <property type="component" value="Unassembled WGS sequence"/>
</dbReference>
<evidence type="ECO:0000256" key="5">
    <source>
        <dbReference type="ARBA" id="ARBA00022801"/>
    </source>
</evidence>
<dbReference type="InterPro" id="IPR005490">
    <property type="entry name" value="LD_TPept_cat_dom"/>
</dbReference>
<keyword evidence="7 9" id="KW-0573">Peptidoglycan synthesis</keyword>
<feature type="signal peptide" evidence="10">
    <location>
        <begin position="1"/>
        <end position="22"/>
    </location>
</feature>
<dbReference type="AlphaFoldDB" id="A0A0D1EEG1"/>
<protein>
    <submittedName>
        <fullName evidence="12">ErfK_2 protein</fullName>
        <ecNumber evidence="12">2.-.-.-</ecNumber>
    </submittedName>
</protein>
<name>A0A0D1EEG1_9RHOB</name>
<dbReference type="GO" id="GO:0016757">
    <property type="term" value="F:glycosyltransferase activity"/>
    <property type="evidence" value="ECO:0007669"/>
    <property type="project" value="UniProtKB-KW"/>
</dbReference>
<evidence type="ECO:0000256" key="8">
    <source>
        <dbReference type="ARBA" id="ARBA00023316"/>
    </source>
</evidence>
<dbReference type="STRING" id="935700.jaqu_23710"/>
<evidence type="ECO:0000256" key="9">
    <source>
        <dbReference type="PROSITE-ProRule" id="PRU01373"/>
    </source>
</evidence>
<dbReference type="PANTHER" id="PTHR30582">
    <property type="entry name" value="L,D-TRANSPEPTIDASE"/>
    <property type="match status" value="1"/>
</dbReference>
<dbReference type="CDD" id="cd16913">
    <property type="entry name" value="YkuD_like"/>
    <property type="match status" value="1"/>
</dbReference>
<dbReference type="OrthoDB" id="9795305at2"/>
<dbReference type="GO" id="GO:0071972">
    <property type="term" value="F:peptidoglycan L,D-transpeptidase activity"/>
    <property type="evidence" value="ECO:0007669"/>
    <property type="project" value="TreeGrafter"/>
</dbReference>
<dbReference type="GO" id="GO:0018104">
    <property type="term" value="P:peptidoglycan-protein cross-linking"/>
    <property type="evidence" value="ECO:0007669"/>
    <property type="project" value="TreeGrafter"/>
</dbReference>
<dbReference type="PANTHER" id="PTHR30582:SF24">
    <property type="entry name" value="L,D-TRANSPEPTIDASE ERFK_SRFK-RELATED"/>
    <property type="match status" value="1"/>
</dbReference>
<evidence type="ECO:0000256" key="1">
    <source>
        <dbReference type="ARBA" id="ARBA00004752"/>
    </source>
</evidence>
<dbReference type="Pfam" id="PF03734">
    <property type="entry name" value="YkuD"/>
    <property type="match status" value="1"/>
</dbReference>
<keyword evidence="4 12" id="KW-0808">Transferase</keyword>
<dbReference type="GO" id="GO:0071555">
    <property type="term" value="P:cell wall organization"/>
    <property type="evidence" value="ECO:0007669"/>
    <property type="project" value="UniProtKB-UniRule"/>
</dbReference>
<evidence type="ECO:0000313" key="13">
    <source>
        <dbReference type="Proteomes" id="UP000032232"/>
    </source>
</evidence>
<dbReference type="EMBL" id="JYFE01000041">
    <property type="protein sequence ID" value="KIT16099.1"/>
    <property type="molecule type" value="Genomic_DNA"/>
</dbReference>
<proteinExistence type="inferred from homology"/>
<dbReference type="InterPro" id="IPR038063">
    <property type="entry name" value="Transpep_catalytic_dom"/>
</dbReference>
<evidence type="ECO:0000256" key="6">
    <source>
        <dbReference type="ARBA" id="ARBA00022960"/>
    </source>
</evidence>
<feature type="domain" description="L,D-TPase catalytic" evidence="11">
    <location>
        <begin position="50"/>
        <end position="188"/>
    </location>
</feature>
<accession>A0A0D1EEG1</accession>
<evidence type="ECO:0000259" key="11">
    <source>
        <dbReference type="PROSITE" id="PS52029"/>
    </source>
</evidence>
<feature type="active site" description="Proton donor/acceptor" evidence="9">
    <location>
        <position position="148"/>
    </location>
</feature>
<keyword evidence="6 9" id="KW-0133">Cell shape</keyword>
<dbReference type="SUPFAM" id="SSF141523">
    <property type="entry name" value="L,D-transpeptidase catalytic domain-like"/>
    <property type="match status" value="1"/>
</dbReference>
<feature type="active site" description="Nucleophile" evidence="9">
    <location>
        <position position="164"/>
    </location>
</feature>
<keyword evidence="8 9" id="KW-0961">Cell wall biogenesis/degradation</keyword>
<comment type="pathway">
    <text evidence="1 9">Cell wall biogenesis; peptidoglycan biosynthesis.</text>
</comment>
<evidence type="ECO:0000256" key="7">
    <source>
        <dbReference type="ARBA" id="ARBA00022984"/>
    </source>
</evidence>